<dbReference type="InterPro" id="IPR050298">
    <property type="entry name" value="Gram-neg_bact_OMP"/>
</dbReference>
<organism evidence="6">
    <name type="scientific">Vibrio coralliilyticus</name>
    <dbReference type="NCBI Taxonomy" id="190893"/>
    <lineage>
        <taxon>Bacteria</taxon>
        <taxon>Pseudomonadati</taxon>
        <taxon>Pseudomonadota</taxon>
        <taxon>Gammaproteobacteria</taxon>
        <taxon>Vibrionales</taxon>
        <taxon>Vibrionaceae</taxon>
        <taxon>Vibrio</taxon>
    </lineage>
</organism>
<dbReference type="GO" id="GO:0034220">
    <property type="term" value="P:monoatomic ion transmembrane transport"/>
    <property type="evidence" value="ECO:0007669"/>
    <property type="project" value="InterPro"/>
</dbReference>
<comment type="subcellular location">
    <subcellularLocation>
        <location evidence="1">Cell outer membrane</location>
        <topology evidence="1">Multi-pass membrane protein</topology>
    </subcellularLocation>
</comment>
<dbReference type="AlphaFoldDB" id="A0A837G7E7"/>
<dbReference type="PANTHER" id="PTHR34501:SF2">
    <property type="entry name" value="OUTER MEMBRANE PORIN F-RELATED"/>
    <property type="match status" value="1"/>
</dbReference>
<gene>
    <name evidence="6" type="ORF">TW71_12255</name>
</gene>
<dbReference type="CDD" id="cd00342">
    <property type="entry name" value="gram_neg_porins"/>
    <property type="match status" value="1"/>
</dbReference>
<dbReference type="GO" id="GO:0015288">
    <property type="term" value="F:porin activity"/>
    <property type="evidence" value="ECO:0007669"/>
    <property type="project" value="InterPro"/>
</dbReference>
<comment type="similarity">
    <text evidence="2">Belongs to the Gram-negative porin family.</text>
</comment>
<dbReference type="InterPro" id="IPR023614">
    <property type="entry name" value="Porin_dom_sf"/>
</dbReference>
<dbReference type="Pfam" id="PF13609">
    <property type="entry name" value="Porin_4"/>
    <property type="match status" value="1"/>
</dbReference>
<evidence type="ECO:0000256" key="4">
    <source>
        <dbReference type="ARBA" id="ARBA00023136"/>
    </source>
</evidence>
<evidence type="ECO:0000313" key="6">
    <source>
        <dbReference type="EMBL" id="KJY72929.1"/>
    </source>
</evidence>
<proteinExistence type="inferred from homology"/>
<dbReference type="InterPro" id="IPR033900">
    <property type="entry name" value="Gram_neg_porin_domain"/>
</dbReference>
<dbReference type="PRINTS" id="PR00183">
    <property type="entry name" value="ECOLIPORIN"/>
</dbReference>
<accession>A0A837G7E7</accession>
<dbReference type="RefSeq" id="WP_045986088.1">
    <property type="nucleotide sequence ID" value="NZ_CP063052.1"/>
</dbReference>
<feature type="domain" description="Porin" evidence="5">
    <location>
        <begin position="7"/>
        <end position="311"/>
    </location>
</feature>
<evidence type="ECO:0000256" key="2">
    <source>
        <dbReference type="ARBA" id="ARBA00007539"/>
    </source>
</evidence>
<dbReference type="PANTHER" id="PTHR34501">
    <property type="entry name" value="PROTEIN YDDL-RELATED"/>
    <property type="match status" value="1"/>
</dbReference>
<evidence type="ECO:0000256" key="1">
    <source>
        <dbReference type="ARBA" id="ARBA00004571"/>
    </source>
</evidence>
<comment type="caution">
    <text evidence="6">The sequence shown here is derived from an EMBL/GenBank/DDBJ whole genome shotgun (WGS) entry which is preliminary data.</text>
</comment>
<dbReference type="GO" id="GO:0009279">
    <property type="term" value="C:cell outer membrane"/>
    <property type="evidence" value="ECO:0007669"/>
    <property type="project" value="UniProtKB-SubCell"/>
</dbReference>
<sequence>MKKAVLASAVIAAMASGSSLAATVYSSDGTELKIGGRVEFRGDFIGTSDGAEIEGSMDDSTRARINLKGQTQLSESLTGFGVYEAEHKTGAGASNSDNSDTEIENRYMYAGMKGNFGELSFGRQDMASVIVSDMTDITEFSGIQQSIDSSSDKEDSVIAYSAHLVEALQLKATFRANDEKDKDGYSLAGFYSLPMGLDLGLSFSGADLGTGSGSESQILAGLGYTFDALYLGASYSTGDLDDKATGATNKEFAAMEFVAQYQFTDQFSAAALYTNQENEAANGTKADATDGVEVVGYYKFNGNFRTYLSYYLNGLTEVKDANGIVTAGEDTLRLGIRYDF</sequence>
<name>A0A837G7E7_9VIBR</name>
<dbReference type="SUPFAM" id="SSF56935">
    <property type="entry name" value="Porins"/>
    <property type="match status" value="1"/>
</dbReference>
<keyword evidence="4" id="KW-0472">Membrane</keyword>
<protein>
    <submittedName>
        <fullName evidence="6">Membrane protein</fullName>
    </submittedName>
</protein>
<evidence type="ECO:0000256" key="3">
    <source>
        <dbReference type="ARBA" id="ARBA00022729"/>
    </source>
</evidence>
<reference evidence="6" key="1">
    <citation type="journal article" date="2015" name="BMC Genomics">
        <title>Genome mining reveals unlocked bioactive potential of marine Gram-negative bacteria.</title>
        <authorList>
            <person name="Machado H."/>
            <person name="Sonnenschein E.C."/>
            <person name="Melchiorsen J."/>
            <person name="Gram L."/>
        </authorList>
    </citation>
    <scope>NUCLEOTIDE SEQUENCE</scope>
    <source>
        <strain evidence="6">S2052</strain>
    </source>
</reference>
<evidence type="ECO:0000259" key="5">
    <source>
        <dbReference type="Pfam" id="PF13609"/>
    </source>
</evidence>
<dbReference type="EMBL" id="JXXR01000012">
    <property type="protein sequence ID" value="KJY72929.1"/>
    <property type="molecule type" value="Genomic_DNA"/>
</dbReference>
<dbReference type="Gene3D" id="2.40.160.10">
    <property type="entry name" value="Porin"/>
    <property type="match status" value="1"/>
</dbReference>
<dbReference type="InterPro" id="IPR001897">
    <property type="entry name" value="Porin_gammaproteobac"/>
</dbReference>
<keyword evidence="3" id="KW-0732">Signal</keyword>